<evidence type="ECO:0000313" key="2">
    <source>
        <dbReference type="Proteomes" id="UP001281147"/>
    </source>
</evidence>
<evidence type="ECO:0000313" key="1">
    <source>
        <dbReference type="EMBL" id="KAK3726020.1"/>
    </source>
</evidence>
<dbReference type="Proteomes" id="UP001281147">
    <property type="component" value="Unassembled WGS sequence"/>
</dbReference>
<organism evidence="1 2">
    <name type="scientific">Vermiconidia calcicola</name>
    <dbReference type="NCBI Taxonomy" id="1690605"/>
    <lineage>
        <taxon>Eukaryota</taxon>
        <taxon>Fungi</taxon>
        <taxon>Dikarya</taxon>
        <taxon>Ascomycota</taxon>
        <taxon>Pezizomycotina</taxon>
        <taxon>Dothideomycetes</taxon>
        <taxon>Dothideomycetidae</taxon>
        <taxon>Mycosphaerellales</taxon>
        <taxon>Extremaceae</taxon>
        <taxon>Vermiconidia</taxon>
    </lineage>
</organism>
<keyword evidence="2" id="KW-1185">Reference proteome</keyword>
<accession>A0ACC3P119</accession>
<comment type="caution">
    <text evidence="1">The sequence shown here is derived from an EMBL/GenBank/DDBJ whole genome shotgun (WGS) entry which is preliminary data.</text>
</comment>
<dbReference type="EMBL" id="JAUTXU010000001">
    <property type="protein sequence ID" value="KAK3726020.1"/>
    <property type="molecule type" value="Genomic_DNA"/>
</dbReference>
<proteinExistence type="predicted"/>
<gene>
    <name evidence="1" type="ORF">LTR37_000168</name>
</gene>
<protein>
    <submittedName>
        <fullName evidence="1">Uncharacterized protein</fullName>
    </submittedName>
</protein>
<name>A0ACC3P119_9PEZI</name>
<reference evidence="1" key="1">
    <citation type="submission" date="2023-07" db="EMBL/GenBank/DDBJ databases">
        <title>Black Yeasts Isolated from many extreme environments.</title>
        <authorList>
            <person name="Coleine C."/>
            <person name="Stajich J.E."/>
            <person name="Selbmann L."/>
        </authorList>
    </citation>
    <scope>NUCLEOTIDE SEQUENCE</scope>
    <source>
        <strain evidence="1">CCFEE 5714</strain>
    </source>
</reference>
<sequence length="259" mass="26553">MPGSECGADSLCYAPDGPRDETWYQAGCTDPNYEDPVCRNDCGLGAVAYTSSFIEYNDVTEEWACCGNGGCKGSVTNNTFKAVSPEEWTVISSAGSSSSATLSTSSSTSSNAAATPKTTGSPQPSGANANSLTPSSSPSPTAQHNSGLSTGANQNSSTTSISPSSEAQSHSGLSTDAKAGIGVAIGVGALALIAATIAIVMIRRKKKTAANKSWGNEKTLPPYPFEMSTQREHEEMSTENAVYELPNGSESGTGSDGYK</sequence>